<name>A0ABS5NXB8_9BACI</name>
<dbReference type="CDD" id="cd04684">
    <property type="entry name" value="NUDIX_Hydrolase"/>
    <property type="match status" value="1"/>
</dbReference>
<gene>
    <name evidence="5" type="ORF">KHA94_20000</name>
</gene>
<dbReference type="InterPro" id="IPR015797">
    <property type="entry name" value="NUDIX_hydrolase-like_dom_sf"/>
</dbReference>
<comment type="similarity">
    <text evidence="3">Belongs to the Nudix hydrolase family.</text>
</comment>
<dbReference type="RefSeq" id="WP_213103842.1">
    <property type="nucleotide sequence ID" value="NZ_JAGYPM010000004.1"/>
</dbReference>
<reference evidence="5 6" key="1">
    <citation type="submission" date="2021-05" db="EMBL/GenBank/DDBJ databases">
        <title>Novel Bacillus species.</title>
        <authorList>
            <person name="Liu G."/>
        </authorList>
    </citation>
    <scope>NUCLEOTIDE SEQUENCE [LARGE SCALE GENOMIC DNA]</scope>
    <source>
        <strain evidence="5 6">FJAT-49705</strain>
    </source>
</reference>
<keyword evidence="2 3" id="KW-0378">Hydrolase</keyword>
<evidence type="ECO:0000256" key="1">
    <source>
        <dbReference type="ARBA" id="ARBA00001946"/>
    </source>
</evidence>
<dbReference type="InterPro" id="IPR000086">
    <property type="entry name" value="NUDIX_hydrolase_dom"/>
</dbReference>
<evidence type="ECO:0000256" key="2">
    <source>
        <dbReference type="ARBA" id="ARBA00022801"/>
    </source>
</evidence>
<keyword evidence="6" id="KW-1185">Reference proteome</keyword>
<accession>A0ABS5NXB8</accession>
<evidence type="ECO:0000313" key="6">
    <source>
        <dbReference type="Proteomes" id="UP000681027"/>
    </source>
</evidence>
<dbReference type="PROSITE" id="PS00893">
    <property type="entry name" value="NUDIX_BOX"/>
    <property type="match status" value="1"/>
</dbReference>
<comment type="caution">
    <text evidence="5">The sequence shown here is derived from an EMBL/GenBank/DDBJ whole genome shotgun (WGS) entry which is preliminary data.</text>
</comment>
<evidence type="ECO:0000256" key="3">
    <source>
        <dbReference type="RuleBase" id="RU003476"/>
    </source>
</evidence>
<dbReference type="SUPFAM" id="SSF55811">
    <property type="entry name" value="Nudix"/>
    <property type="match status" value="1"/>
</dbReference>
<evidence type="ECO:0000259" key="4">
    <source>
        <dbReference type="PROSITE" id="PS51462"/>
    </source>
</evidence>
<dbReference type="InterPro" id="IPR020476">
    <property type="entry name" value="Nudix_hydrolase"/>
</dbReference>
<sequence length="146" mass="16992">MENNLVFGEKIDGLDYEIREGVYAVIFNSAKDKIAAVRTTRGHYFLPGGGIENSETFEECLSREVLEETGYEVLIGRYIGKVMRYFLSTKREPILSDGYFYLAQFLNNVQEPIDDDHYLEWVDVERIEELFFHDHQILAVKEGLKI</sequence>
<protein>
    <submittedName>
        <fullName evidence="5">NUDIX domain-containing protein</fullName>
    </submittedName>
</protein>
<proteinExistence type="inferred from homology"/>
<dbReference type="Pfam" id="PF00293">
    <property type="entry name" value="NUDIX"/>
    <property type="match status" value="1"/>
</dbReference>
<evidence type="ECO:0000313" key="5">
    <source>
        <dbReference type="EMBL" id="MBS4192442.1"/>
    </source>
</evidence>
<dbReference type="PROSITE" id="PS51462">
    <property type="entry name" value="NUDIX"/>
    <property type="match status" value="1"/>
</dbReference>
<comment type="cofactor">
    <cofactor evidence="1">
        <name>Mg(2+)</name>
        <dbReference type="ChEBI" id="CHEBI:18420"/>
    </cofactor>
</comment>
<dbReference type="EMBL" id="JAGYPM010000004">
    <property type="protein sequence ID" value="MBS4192442.1"/>
    <property type="molecule type" value="Genomic_DNA"/>
</dbReference>
<feature type="domain" description="Nudix hydrolase" evidence="4">
    <location>
        <begin position="17"/>
        <end position="145"/>
    </location>
</feature>
<dbReference type="Gene3D" id="3.90.79.10">
    <property type="entry name" value="Nucleoside Triphosphate Pyrophosphohydrolase"/>
    <property type="match status" value="1"/>
</dbReference>
<dbReference type="PANTHER" id="PTHR43046:SF14">
    <property type="entry name" value="MUTT_NUDIX FAMILY PROTEIN"/>
    <property type="match status" value="1"/>
</dbReference>
<dbReference type="Proteomes" id="UP000681027">
    <property type="component" value="Unassembled WGS sequence"/>
</dbReference>
<dbReference type="PANTHER" id="PTHR43046">
    <property type="entry name" value="GDP-MANNOSE MANNOSYL HYDROLASE"/>
    <property type="match status" value="1"/>
</dbReference>
<dbReference type="InterPro" id="IPR020084">
    <property type="entry name" value="NUDIX_hydrolase_CS"/>
</dbReference>
<dbReference type="PRINTS" id="PR00502">
    <property type="entry name" value="NUDIXFAMILY"/>
</dbReference>
<organism evidence="5 6">
    <name type="scientific">Cytobacillus citreus</name>
    <dbReference type="NCBI Taxonomy" id="2833586"/>
    <lineage>
        <taxon>Bacteria</taxon>
        <taxon>Bacillati</taxon>
        <taxon>Bacillota</taxon>
        <taxon>Bacilli</taxon>
        <taxon>Bacillales</taxon>
        <taxon>Bacillaceae</taxon>
        <taxon>Cytobacillus</taxon>
    </lineage>
</organism>